<dbReference type="Gene3D" id="1.10.287.940">
    <property type="entry name" value="atp-gated p2x4 ion channel"/>
    <property type="match status" value="1"/>
</dbReference>
<dbReference type="Proteomes" id="UP000472274">
    <property type="component" value="Unplaced"/>
</dbReference>
<accession>A0A674I8T6</accession>
<reference evidence="1" key="2">
    <citation type="submission" date="2025-09" db="UniProtKB">
        <authorList>
            <consortium name="Ensembl"/>
        </authorList>
    </citation>
    <scope>IDENTIFICATION</scope>
</reference>
<dbReference type="Ensembl" id="ENSTMTT00000005995.1">
    <property type="protein sequence ID" value="ENSTMTP00000005801.1"/>
    <property type="gene ID" value="ENSTMTG00000004300.1"/>
</dbReference>
<evidence type="ECO:0000313" key="1">
    <source>
        <dbReference type="Ensembl" id="ENSTMTP00000005801.1"/>
    </source>
</evidence>
<keyword evidence="2" id="KW-1185">Reference proteome</keyword>
<proteinExistence type="predicted"/>
<protein>
    <submittedName>
        <fullName evidence="1">Uncharacterized protein</fullName>
    </submittedName>
</protein>
<evidence type="ECO:0000313" key="2">
    <source>
        <dbReference type="Proteomes" id="UP000472274"/>
    </source>
</evidence>
<sequence>MATRGHQCCRDGQLRALQGIDSFILVVKNRNLGIMYRGVQLLILLYFIW</sequence>
<dbReference type="AlphaFoldDB" id="A0A674I8T6"/>
<dbReference type="InParanoid" id="A0A674I8T6"/>
<organism evidence="1 2">
    <name type="scientific">Terrapene triunguis</name>
    <name type="common">Three-toed box turtle</name>
    <dbReference type="NCBI Taxonomy" id="2587831"/>
    <lineage>
        <taxon>Eukaryota</taxon>
        <taxon>Metazoa</taxon>
        <taxon>Chordata</taxon>
        <taxon>Craniata</taxon>
        <taxon>Vertebrata</taxon>
        <taxon>Euteleostomi</taxon>
        <taxon>Archelosauria</taxon>
        <taxon>Testudinata</taxon>
        <taxon>Testudines</taxon>
        <taxon>Cryptodira</taxon>
        <taxon>Durocryptodira</taxon>
        <taxon>Testudinoidea</taxon>
        <taxon>Emydidae</taxon>
        <taxon>Terrapene</taxon>
    </lineage>
</organism>
<name>A0A674I8T6_9SAUR</name>
<reference evidence="1" key="1">
    <citation type="submission" date="2025-08" db="UniProtKB">
        <authorList>
            <consortium name="Ensembl"/>
        </authorList>
    </citation>
    <scope>IDENTIFICATION</scope>
</reference>